<dbReference type="AlphaFoldDB" id="P72892"/>
<evidence type="ECO:0000313" key="1">
    <source>
        <dbReference type="EMBL" id="BAA16908.1"/>
    </source>
</evidence>
<proteinExistence type="predicted"/>
<organism evidence="1 2">
    <name type="scientific">Synechocystis sp. (strain ATCC 27184 / PCC 6803 / Kazusa)</name>
    <dbReference type="NCBI Taxonomy" id="1111708"/>
    <lineage>
        <taxon>Bacteria</taxon>
        <taxon>Bacillati</taxon>
        <taxon>Cyanobacteriota</taxon>
        <taxon>Cyanophyceae</taxon>
        <taxon>Synechococcales</taxon>
        <taxon>Merismopediaceae</taxon>
        <taxon>Synechocystis</taxon>
    </lineage>
</organism>
<dbReference type="Proteomes" id="UP000001425">
    <property type="component" value="Chromosome"/>
</dbReference>
<dbReference type="eggNOG" id="ENOG50330DP">
    <property type="taxonomic scope" value="Bacteria"/>
</dbReference>
<dbReference type="InterPro" id="IPR036782">
    <property type="entry name" value="NE0471-like_N"/>
</dbReference>
<reference evidence="1 2" key="1">
    <citation type="journal article" date="1995" name="DNA Res.">
        <title>Sequence analysis of the genome of the unicellular cyanobacterium Synechocystis sp. strain PCC6803. I. Sequence features in the 1 Mb region from map positions 64% to 92% of the genome.</title>
        <authorList>
            <person name="Kaneko T."/>
            <person name="Tanaka A."/>
            <person name="Sato S."/>
            <person name="Kotani H."/>
            <person name="Sazuka T."/>
            <person name="Miyajima N."/>
            <person name="Sugiura M."/>
            <person name="Tabata S."/>
        </authorList>
    </citation>
    <scope>NUCLEOTIDE SEQUENCE [LARGE SCALE GENOMIC DNA]</scope>
    <source>
        <strain evidence="2">ATCC 27184 / PCC 6803 / Kazusa</strain>
    </source>
</reference>
<dbReference type="PaxDb" id="1148-1651982"/>
<dbReference type="Pfam" id="PF10387">
    <property type="entry name" value="DUF2442"/>
    <property type="match status" value="1"/>
</dbReference>
<dbReference type="EMBL" id="BA000022">
    <property type="protein sequence ID" value="BAA16908.1"/>
    <property type="molecule type" value="Genomic_DNA"/>
</dbReference>
<dbReference type="STRING" id="1148.gene:10497768"/>
<reference evidence="1 2" key="2">
    <citation type="journal article" date="1996" name="DNA Res.">
        <title>Sequence analysis of the genome of the unicellular cyanobacterium Synechocystis sp. strain PCC6803. II. Sequence determination of the entire genome and assignment of potential protein-coding regions.</title>
        <authorList>
            <person name="Kaneko T."/>
            <person name="Sato S."/>
            <person name="Kotani H."/>
            <person name="Tanaka A."/>
            <person name="Asamizu E."/>
            <person name="Nakamura Y."/>
            <person name="Miyajima N."/>
            <person name="Hirosawa M."/>
            <person name="Sugiura M."/>
            <person name="Sasamoto S."/>
            <person name="Kimura T."/>
            <person name="Hosouchi T."/>
            <person name="Matsuno A."/>
            <person name="Muraki A."/>
            <person name="Nakazaki N."/>
            <person name="Naruo K."/>
            <person name="Okumura S."/>
            <person name="Shimpo S."/>
            <person name="Takeuchi C."/>
            <person name="Wada T."/>
            <person name="Watanabe A."/>
            <person name="Yamada M."/>
            <person name="Yasuda M."/>
            <person name="Tabata S."/>
        </authorList>
    </citation>
    <scope>NUCLEOTIDE SEQUENCE [LARGE SCALE GENOMIC DNA]</scope>
    <source>
        <strain evidence="2">ATCC 27184 / PCC 6803 / Kazusa</strain>
    </source>
</reference>
<dbReference type="InParanoid" id="P72892"/>
<dbReference type="PIR" id="S74757">
    <property type="entry name" value="S74757"/>
</dbReference>
<dbReference type="IntAct" id="P72892">
    <property type="interactions" value="9"/>
</dbReference>
<accession>P72892</accession>
<keyword evidence="2" id="KW-1185">Reference proteome</keyword>
<evidence type="ECO:0000313" key="2">
    <source>
        <dbReference type="Proteomes" id="UP000001425"/>
    </source>
</evidence>
<name>P72892_SYNY3</name>
<sequence length="101" mass="11648">MFLHVVSASYMDNYKIKLQFNDHRTGIVDLVDSLNGKMFSPLQDLVLFQQFGVDAELGTVCWSNGADFAPEYLYFLAFRDLPELKEQFEKWGYLRAKVAVS</sequence>
<protein>
    <submittedName>
        <fullName evidence="1">Slr1614 protein</fullName>
    </submittedName>
</protein>
<dbReference type="InterPro" id="IPR018841">
    <property type="entry name" value="DUF2442"/>
</dbReference>
<dbReference type="Gene3D" id="3.30.2020.10">
    <property type="entry name" value="NE0471-like N-terminal domain"/>
    <property type="match status" value="1"/>
</dbReference>
<dbReference type="SUPFAM" id="SSF143880">
    <property type="entry name" value="NE0471 N-terminal domain-like"/>
    <property type="match status" value="1"/>
</dbReference>
<dbReference type="KEGG" id="syn:slr1614"/>
<dbReference type="EnsemblBacteria" id="BAA16908">
    <property type="protein sequence ID" value="BAA16908"/>
    <property type="gene ID" value="BAA16908"/>
</dbReference>
<gene>
    <name evidence="1" type="ordered locus">slr1614</name>
</gene>